<dbReference type="Gene3D" id="3.40.50.1360">
    <property type="match status" value="1"/>
</dbReference>
<dbReference type="NCBIfam" id="NF001924">
    <property type="entry name" value="PRK00702.1"/>
    <property type="match status" value="1"/>
</dbReference>
<dbReference type="EMBL" id="NSGH01000004">
    <property type="protein sequence ID" value="PBB06493.1"/>
    <property type="molecule type" value="Genomic_DNA"/>
</dbReference>
<comment type="caution">
    <text evidence="3">The sequence shown here is derived from an EMBL/GenBank/DDBJ whole genome shotgun (WGS) entry which is preliminary data.</text>
</comment>
<sequence>MDWLKRKVALEALNWIEDGMTVGLGSGSTAELFLHNLKDKNIQGVASSKKTEKLARSLGIPLVETGKIDVTVDGTDVVDNSLTLIKGGGGSLVREKLVAYHADIYIVIGTKEKWKKTLHDETVPVEVLPFLHEGTKELLLSAGSYCSLRLDTNGYPFISDNGNFIYDCTNVKEVRAFHEKAVRLPGVVNTGVFLNLADVVLIGEDTGVRTERRNKL</sequence>
<dbReference type="SUPFAM" id="SSF100950">
    <property type="entry name" value="NagB/RpiA/CoA transferase-like"/>
    <property type="match status" value="1"/>
</dbReference>
<reference evidence="3 4" key="1">
    <citation type="submission" date="2017-08" db="EMBL/GenBank/DDBJ databases">
        <title>Salimicrobium alkalisoli sp. nov., isolated from saline alkaline soil.</title>
        <authorList>
            <person name="Zhang G."/>
            <person name="Xiong Q."/>
        </authorList>
    </citation>
    <scope>NUCLEOTIDE SEQUENCE [LARGE SCALE GENOMIC DNA]</scope>
    <source>
        <strain evidence="3 4">WN024</strain>
    </source>
</reference>
<dbReference type="PANTHER" id="PTHR11934">
    <property type="entry name" value="RIBOSE-5-PHOSPHATE ISOMERASE"/>
    <property type="match status" value="1"/>
</dbReference>
<dbReference type="SUPFAM" id="SSF75445">
    <property type="entry name" value="D-ribose-5-phosphate isomerase (RpiA), lid domain"/>
    <property type="match status" value="1"/>
</dbReference>
<accession>A0ABX4HTW5</accession>
<evidence type="ECO:0000256" key="2">
    <source>
        <dbReference type="NCBIfam" id="TIGR00021"/>
    </source>
</evidence>
<keyword evidence="4" id="KW-1185">Reference proteome</keyword>
<dbReference type="EC" id="5.3.1.6" evidence="2"/>
<evidence type="ECO:0000256" key="1">
    <source>
        <dbReference type="ARBA" id="ARBA00023235"/>
    </source>
</evidence>
<dbReference type="InterPro" id="IPR037171">
    <property type="entry name" value="NagB/RpiA_transferase-like"/>
</dbReference>
<dbReference type="PANTHER" id="PTHR11934:SF0">
    <property type="entry name" value="RIBOSE-5-PHOSPHATE ISOMERASE"/>
    <property type="match status" value="1"/>
</dbReference>
<protein>
    <recommendedName>
        <fullName evidence="2">Ribose 5-phosphate isomerase A</fullName>
        <ecNumber evidence="2">5.3.1.6</ecNumber>
    </recommendedName>
</protein>
<dbReference type="Gene3D" id="3.30.70.260">
    <property type="match status" value="1"/>
</dbReference>
<proteinExistence type="predicted"/>
<dbReference type="CDD" id="cd01398">
    <property type="entry name" value="RPI_A"/>
    <property type="match status" value="1"/>
</dbReference>
<dbReference type="InterPro" id="IPR004788">
    <property type="entry name" value="Ribose5P_isomerase_type_A"/>
</dbReference>
<dbReference type="GO" id="GO:0016853">
    <property type="term" value="F:isomerase activity"/>
    <property type="evidence" value="ECO:0007669"/>
    <property type="project" value="UniProtKB-KW"/>
</dbReference>
<organism evidence="3 4">
    <name type="scientific">Salimicrobium humidisoli</name>
    <dbReference type="NCBI Taxonomy" id="2029857"/>
    <lineage>
        <taxon>Bacteria</taxon>
        <taxon>Bacillati</taxon>
        <taxon>Bacillota</taxon>
        <taxon>Bacilli</taxon>
        <taxon>Bacillales</taxon>
        <taxon>Bacillaceae</taxon>
        <taxon>Salimicrobium</taxon>
    </lineage>
</organism>
<keyword evidence="1 3" id="KW-0413">Isomerase</keyword>
<gene>
    <name evidence="3" type="ORF">CKW00_03975</name>
</gene>
<evidence type="ECO:0000313" key="3">
    <source>
        <dbReference type="EMBL" id="PBB06493.1"/>
    </source>
</evidence>
<dbReference type="Proteomes" id="UP000217561">
    <property type="component" value="Unassembled WGS sequence"/>
</dbReference>
<dbReference type="Pfam" id="PF06026">
    <property type="entry name" value="Rib_5-P_isom_A"/>
    <property type="match status" value="1"/>
</dbReference>
<evidence type="ECO:0000313" key="4">
    <source>
        <dbReference type="Proteomes" id="UP000217561"/>
    </source>
</evidence>
<dbReference type="NCBIfam" id="TIGR00021">
    <property type="entry name" value="rpiA"/>
    <property type="match status" value="1"/>
</dbReference>
<dbReference type="RefSeq" id="WP_095821482.1">
    <property type="nucleotide sequence ID" value="NZ_NSGH01000004.1"/>
</dbReference>
<name>A0ABX4HTW5_9BACI</name>